<name>A0ACC0GQW4_9ERIC</name>
<proteinExistence type="predicted"/>
<gene>
    <name evidence="1" type="ORF">LOK49_LG08G00889</name>
</gene>
<evidence type="ECO:0000313" key="1">
    <source>
        <dbReference type="EMBL" id="KAI8003404.1"/>
    </source>
</evidence>
<organism evidence="1 2">
    <name type="scientific">Camellia lanceoleosa</name>
    <dbReference type="NCBI Taxonomy" id="1840588"/>
    <lineage>
        <taxon>Eukaryota</taxon>
        <taxon>Viridiplantae</taxon>
        <taxon>Streptophyta</taxon>
        <taxon>Embryophyta</taxon>
        <taxon>Tracheophyta</taxon>
        <taxon>Spermatophyta</taxon>
        <taxon>Magnoliopsida</taxon>
        <taxon>eudicotyledons</taxon>
        <taxon>Gunneridae</taxon>
        <taxon>Pentapetalae</taxon>
        <taxon>asterids</taxon>
        <taxon>Ericales</taxon>
        <taxon>Theaceae</taxon>
        <taxon>Camellia</taxon>
    </lineage>
</organism>
<keyword evidence="2" id="KW-1185">Reference proteome</keyword>
<evidence type="ECO:0000313" key="2">
    <source>
        <dbReference type="Proteomes" id="UP001060215"/>
    </source>
</evidence>
<dbReference type="EMBL" id="CM045766">
    <property type="protein sequence ID" value="KAI8003404.1"/>
    <property type="molecule type" value="Genomic_DNA"/>
</dbReference>
<dbReference type="Proteomes" id="UP001060215">
    <property type="component" value="Chromosome 9"/>
</dbReference>
<reference evidence="1 2" key="1">
    <citation type="journal article" date="2022" name="Plant J.">
        <title>Chromosome-level genome of Camellia lanceoleosa provides a valuable resource for understanding genome evolution and self-incompatibility.</title>
        <authorList>
            <person name="Gong W."/>
            <person name="Xiao S."/>
            <person name="Wang L."/>
            <person name="Liao Z."/>
            <person name="Chang Y."/>
            <person name="Mo W."/>
            <person name="Hu G."/>
            <person name="Li W."/>
            <person name="Zhao G."/>
            <person name="Zhu H."/>
            <person name="Hu X."/>
            <person name="Ji K."/>
            <person name="Xiang X."/>
            <person name="Song Q."/>
            <person name="Yuan D."/>
            <person name="Jin S."/>
            <person name="Zhang L."/>
        </authorList>
    </citation>
    <scope>NUCLEOTIDE SEQUENCE [LARGE SCALE GENOMIC DNA]</scope>
    <source>
        <strain evidence="1">SQ_2022a</strain>
    </source>
</reference>
<comment type="caution">
    <text evidence="1">The sequence shown here is derived from an EMBL/GenBank/DDBJ whole genome shotgun (WGS) entry which is preliminary data.</text>
</comment>
<accession>A0ACC0GQW4</accession>
<protein>
    <submittedName>
        <fullName evidence="1">Uncharacterized protein</fullName>
    </submittedName>
</protein>
<sequence length="70" mass="7420">MLLSAVDQRVSDVELSQSVFTEQRTEGERGSQETSVSGSQFSEPGTSENDSLKGAQSDSQTDSSVSFAEA</sequence>